<name>A0ABY7WPN2_9SPHI</name>
<organism evidence="1 2">
    <name type="scientific">Sphingobacterium oryzagri</name>
    <dbReference type="NCBI Taxonomy" id="3025669"/>
    <lineage>
        <taxon>Bacteria</taxon>
        <taxon>Pseudomonadati</taxon>
        <taxon>Bacteroidota</taxon>
        <taxon>Sphingobacteriia</taxon>
        <taxon>Sphingobacteriales</taxon>
        <taxon>Sphingobacteriaceae</taxon>
        <taxon>Sphingobacterium</taxon>
    </lineage>
</organism>
<keyword evidence="2" id="KW-1185">Reference proteome</keyword>
<evidence type="ECO:0008006" key="3">
    <source>
        <dbReference type="Google" id="ProtNLM"/>
    </source>
</evidence>
<accession>A0ABY7WPN2</accession>
<dbReference type="RefSeq" id="WP_274269085.1">
    <property type="nucleotide sequence ID" value="NZ_CP117880.1"/>
</dbReference>
<sequence>MESAKPSNKTLVFIQGSGSIPLFCKTENTIIPMLPLELTKIVKKWNLNLVLVAPPGVECVEDSLILDQNYYKTDVNGWPIMKYRQGNRLDLYVKRYLSVLDHLSESNSNREFYVFGHSQGSRVAAVLANQNSTIKKIALASVNPISRSHEAISKIRLQHLSGEVTFEKSQALIEKEYKRMRVLNRKENKNLEELSELSYTYPSLLEHILILNQPLRFIYGSHDLGTVMEADKIMLSFIEKGKSNLSTKVYNNMEHNFYEGDKYNWDQVFEDTINWFFNEN</sequence>
<dbReference type="SUPFAM" id="SSF53474">
    <property type="entry name" value="alpha/beta-Hydrolases"/>
    <property type="match status" value="1"/>
</dbReference>
<dbReference type="Proteomes" id="UP001221558">
    <property type="component" value="Chromosome"/>
</dbReference>
<proteinExistence type="predicted"/>
<evidence type="ECO:0000313" key="2">
    <source>
        <dbReference type="Proteomes" id="UP001221558"/>
    </source>
</evidence>
<dbReference type="Gene3D" id="3.40.50.1820">
    <property type="entry name" value="alpha/beta hydrolase"/>
    <property type="match status" value="1"/>
</dbReference>
<gene>
    <name evidence="1" type="ORF">PQ465_08350</name>
</gene>
<reference evidence="1 2" key="1">
    <citation type="submission" date="2023-02" db="EMBL/GenBank/DDBJ databases">
        <title>Genome sequence of Sphingobacterium sp. KACC 22765.</title>
        <authorList>
            <person name="Kim S."/>
            <person name="Heo J."/>
            <person name="Kwon S.-W."/>
        </authorList>
    </citation>
    <scope>NUCLEOTIDE SEQUENCE [LARGE SCALE GENOMIC DNA]</scope>
    <source>
        <strain evidence="1 2">KACC 22765</strain>
    </source>
</reference>
<evidence type="ECO:0000313" key="1">
    <source>
        <dbReference type="EMBL" id="WDF70376.1"/>
    </source>
</evidence>
<dbReference type="EMBL" id="CP117880">
    <property type="protein sequence ID" value="WDF70376.1"/>
    <property type="molecule type" value="Genomic_DNA"/>
</dbReference>
<dbReference type="InterPro" id="IPR029058">
    <property type="entry name" value="AB_hydrolase_fold"/>
</dbReference>
<protein>
    <recommendedName>
        <fullName evidence="3">Serine aminopeptidase S33 domain-containing protein</fullName>
    </recommendedName>
</protein>